<organism evidence="2 3">
    <name type="scientific">Chitinophaga parva</name>
    <dbReference type="NCBI Taxonomy" id="2169414"/>
    <lineage>
        <taxon>Bacteria</taxon>
        <taxon>Pseudomonadati</taxon>
        <taxon>Bacteroidota</taxon>
        <taxon>Chitinophagia</taxon>
        <taxon>Chitinophagales</taxon>
        <taxon>Chitinophagaceae</taxon>
        <taxon>Chitinophaga</taxon>
    </lineage>
</organism>
<dbReference type="Pfam" id="PF00583">
    <property type="entry name" value="Acetyltransf_1"/>
    <property type="match status" value="1"/>
</dbReference>
<feature type="domain" description="N-acetyltransferase" evidence="1">
    <location>
        <begin position="11"/>
        <end position="155"/>
    </location>
</feature>
<evidence type="ECO:0000313" key="2">
    <source>
        <dbReference type="EMBL" id="PUZ22741.1"/>
    </source>
</evidence>
<dbReference type="AlphaFoldDB" id="A0A2T7BCB1"/>
<dbReference type="SUPFAM" id="SSF55729">
    <property type="entry name" value="Acyl-CoA N-acyltransferases (Nat)"/>
    <property type="match status" value="1"/>
</dbReference>
<evidence type="ECO:0000259" key="1">
    <source>
        <dbReference type="PROSITE" id="PS51186"/>
    </source>
</evidence>
<evidence type="ECO:0000313" key="3">
    <source>
        <dbReference type="Proteomes" id="UP000244450"/>
    </source>
</evidence>
<keyword evidence="3" id="KW-1185">Reference proteome</keyword>
<sequence length="155" mass="17806">MKTSHRKASLMDAEELTNLSMLLYQEIQSRKDRAENRIVATIRFYEENPNMGAVLMIENPETVIGYAIVFRFWSDEYGGLMLGMDELFIRREFRGRFVASQFIHALINAEKGDPCFAGMELEAHPGNMVAAGFFENAGFARNNNQLYLHLVKHRP</sequence>
<dbReference type="RefSeq" id="WP_108688486.1">
    <property type="nucleotide sequence ID" value="NZ_QCYK01000003.1"/>
</dbReference>
<reference evidence="2 3" key="1">
    <citation type="submission" date="2018-04" db="EMBL/GenBank/DDBJ databases">
        <title>Chitinophaga fuyangensis sp. nov., isolated from soil in a chemical factory.</title>
        <authorList>
            <person name="Chen K."/>
        </authorList>
    </citation>
    <scope>NUCLEOTIDE SEQUENCE [LARGE SCALE GENOMIC DNA]</scope>
    <source>
        <strain evidence="2 3">LY-1</strain>
    </source>
</reference>
<dbReference type="Gene3D" id="3.40.630.30">
    <property type="match status" value="1"/>
</dbReference>
<dbReference type="PROSITE" id="PS51186">
    <property type="entry name" value="GNAT"/>
    <property type="match status" value="1"/>
</dbReference>
<gene>
    <name evidence="2" type="ORF">DCC81_20125</name>
</gene>
<name>A0A2T7BCB1_9BACT</name>
<dbReference type="OrthoDB" id="9805924at2"/>
<dbReference type="Proteomes" id="UP000244450">
    <property type="component" value="Unassembled WGS sequence"/>
</dbReference>
<dbReference type="InterPro" id="IPR000182">
    <property type="entry name" value="GNAT_dom"/>
</dbReference>
<proteinExistence type="predicted"/>
<comment type="caution">
    <text evidence="2">The sequence shown here is derived from an EMBL/GenBank/DDBJ whole genome shotgun (WGS) entry which is preliminary data.</text>
</comment>
<protein>
    <recommendedName>
        <fullName evidence="1">N-acetyltransferase domain-containing protein</fullName>
    </recommendedName>
</protein>
<dbReference type="GO" id="GO:0016747">
    <property type="term" value="F:acyltransferase activity, transferring groups other than amino-acyl groups"/>
    <property type="evidence" value="ECO:0007669"/>
    <property type="project" value="InterPro"/>
</dbReference>
<dbReference type="InterPro" id="IPR016181">
    <property type="entry name" value="Acyl_CoA_acyltransferase"/>
</dbReference>
<accession>A0A2T7BCB1</accession>
<dbReference type="EMBL" id="QCYK01000003">
    <property type="protein sequence ID" value="PUZ22741.1"/>
    <property type="molecule type" value="Genomic_DNA"/>
</dbReference>